<keyword evidence="2" id="KW-1185">Reference proteome</keyword>
<accession>A0ABS7NJ83</accession>
<sequence>MSKDNYRALTKVGKPGAPLVFAFHGTGGDENQFFGLAEQILPDAAIISPRGDVSEMGAARFFRRTGEGVYDMADLGRATEAMAAFVAAHKDRHPDTPVYGFGYSNGANILASVVMAQPGLFDRAGLLHPLIPWQPDPAPELKGHQVLITAGKRDPICPWPQSQALFGWFKDQGAEVRTEVHGGGHDLRQGEIEALADFLRAPALEGAA</sequence>
<name>A0ABS7NJ83_9RHOB</name>
<dbReference type="Proteomes" id="UP000766629">
    <property type="component" value="Unassembled WGS sequence"/>
</dbReference>
<protein>
    <submittedName>
        <fullName evidence="1">Alpha/beta hydrolase</fullName>
    </submittedName>
</protein>
<dbReference type="RefSeq" id="WP_222509347.1">
    <property type="nucleotide sequence ID" value="NZ_JAHVJA010000009.1"/>
</dbReference>
<dbReference type="EMBL" id="JAHVJA010000009">
    <property type="protein sequence ID" value="MBY6141272.1"/>
    <property type="molecule type" value="Genomic_DNA"/>
</dbReference>
<dbReference type="GO" id="GO:0016787">
    <property type="term" value="F:hydrolase activity"/>
    <property type="evidence" value="ECO:0007669"/>
    <property type="project" value="UniProtKB-KW"/>
</dbReference>
<evidence type="ECO:0000313" key="2">
    <source>
        <dbReference type="Proteomes" id="UP000766629"/>
    </source>
</evidence>
<organism evidence="1 2">
    <name type="scientific">Leisingera daeponensis</name>
    <dbReference type="NCBI Taxonomy" id="405746"/>
    <lineage>
        <taxon>Bacteria</taxon>
        <taxon>Pseudomonadati</taxon>
        <taxon>Pseudomonadota</taxon>
        <taxon>Alphaproteobacteria</taxon>
        <taxon>Rhodobacterales</taxon>
        <taxon>Roseobacteraceae</taxon>
        <taxon>Leisingera</taxon>
    </lineage>
</organism>
<dbReference type="SUPFAM" id="SSF53474">
    <property type="entry name" value="alpha/beta-Hydrolases"/>
    <property type="match status" value="1"/>
</dbReference>
<gene>
    <name evidence="1" type="ORF">KUV26_17685</name>
</gene>
<dbReference type="InterPro" id="IPR029058">
    <property type="entry name" value="AB_hydrolase_fold"/>
</dbReference>
<evidence type="ECO:0000313" key="1">
    <source>
        <dbReference type="EMBL" id="MBY6141272.1"/>
    </source>
</evidence>
<dbReference type="Gene3D" id="3.40.50.1820">
    <property type="entry name" value="alpha/beta hydrolase"/>
    <property type="match status" value="1"/>
</dbReference>
<keyword evidence="1" id="KW-0378">Hydrolase</keyword>
<proteinExistence type="predicted"/>
<comment type="caution">
    <text evidence="1">The sequence shown here is derived from an EMBL/GenBank/DDBJ whole genome shotgun (WGS) entry which is preliminary data.</text>
</comment>
<reference evidence="1 2" key="1">
    <citation type="submission" date="2021-06" db="EMBL/GenBank/DDBJ databases">
        <title>50 bacteria genomes isolated from Dapeng, Shenzhen, China.</title>
        <authorList>
            <person name="Zheng W."/>
            <person name="Yu S."/>
            <person name="Huang Y."/>
        </authorList>
    </citation>
    <scope>NUCLEOTIDE SEQUENCE [LARGE SCALE GENOMIC DNA]</scope>
    <source>
        <strain evidence="1 2">DP1N14-2</strain>
    </source>
</reference>